<feature type="compositionally biased region" description="Low complexity" evidence="1">
    <location>
        <begin position="66"/>
        <end position="96"/>
    </location>
</feature>
<feature type="region of interest" description="Disordered" evidence="1">
    <location>
        <begin position="277"/>
        <end position="302"/>
    </location>
</feature>
<proteinExistence type="predicted"/>
<evidence type="ECO:0000313" key="3">
    <source>
        <dbReference type="Proteomes" id="UP001496720"/>
    </source>
</evidence>
<keyword evidence="3" id="KW-1185">Reference proteome</keyword>
<dbReference type="InterPro" id="IPR036388">
    <property type="entry name" value="WH-like_DNA-bd_sf"/>
</dbReference>
<evidence type="ECO:0000256" key="1">
    <source>
        <dbReference type="SAM" id="MobiDB-lite"/>
    </source>
</evidence>
<dbReference type="RefSeq" id="WP_352147931.1">
    <property type="nucleotide sequence ID" value="NZ_JBEOZY010000015.1"/>
</dbReference>
<protein>
    <recommendedName>
        <fullName evidence="4">Regulatory protein</fullName>
    </recommendedName>
</protein>
<evidence type="ECO:0008006" key="4">
    <source>
        <dbReference type="Google" id="ProtNLM"/>
    </source>
</evidence>
<dbReference type="Proteomes" id="UP001496720">
    <property type="component" value="Unassembled WGS sequence"/>
</dbReference>
<feature type="compositionally biased region" description="Low complexity" evidence="1">
    <location>
        <begin position="107"/>
        <end position="119"/>
    </location>
</feature>
<comment type="caution">
    <text evidence="2">The sequence shown here is derived from an EMBL/GenBank/DDBJ whole genome shotgun (WGS) entry which is preliminary data.</text>
</comment>
<dbReference type="Gene3D" id="1.10.10.10">
    <property type="entry name" value="Winged helix-like DNA-binding domain superfamily/Winged helix DNA-binding domain"/>
    <property type="match status" value="1"/>
</dbReference>
<sequence length="302" mass="30617">MSESTMQSATELASQYSVQVTDDLERNVKEQERVSTEITALQQQLAALQHDHALLVNMQQALGITSPPQSAPASEPAAAAGAATVPAPRGGAAPRSSGGGATRGKKAPAAAKRATAPKPGAKPAPKPTAKKATRSTAATTTEKTDKAPAKTTTKAPAKTADKAPAKTAAKTPDKAPAKTATKASAKPSAKSNTKTAGKPAAKKAAAARDAGRPTLVELVREHLAGQREPRSAAEVTTALSEAHSGRTVKTTVVRTTLEGLVAKNQAQRTKQGTSVYYTATGATPSEQQQAPAAEAPAGQSGS</sequence>
<dbReference type="EMBL" id="JBEOZY010000015">
    <property type="protein sequence ID" value="MER6166264.1"/>
    <property type="molecule type" value="Genomic_DNA"/>
</dbReference>
<feature type="compositionally biased region" description="Low complexity" evidence="1">
    <location>
        <begin position="149"/>
        <end position="158"/>
    </location>
</feature>
<evidence type="ECO:0000313" key="2">
    <source>
        <dbReference type="EMBL" id="MER6166264.1"/>
    </source>
</evidence>
<feature type="region of interest" description="Disordered" evidence="1">
    <location>
        <begin position="66"/>
        <end position="247"/>
    </location>
</feature>
<feature type="compositionally biased region" description="Low complexity" evidence="1">
    <location>
        <begin position="284"/>
        <end position="302"/>
    </location>
</feature>
<feature type="compositionally biased region" description="Basic and acidic residues" evidence="1">
    <location>
        <begin position="218"/>
        <end position="231"/>
    </location>
</feature>
<gene>
    <name evidence="2" type="ORF">ABT188_17100</name>
</gene>
<name>A0ABV1SXS0_9ACTN</name>
<accession>A0ABV1SXS0</accession>
<reference evidence="2 3" key="1">
    <citation type="submission" date="2024-06" db="EMBL/GenBank/DDBJ databases">
        <title>The Natural Products Discovery Center: Release of the First 8490 Sequenced Strains for Exploring Actinobacteria Biosynthetic Diversity.</title>
        <authorList>
            <person name="Kalkreuter E."/>
            <person name="Kautsar S.A."/>
            <person name="Yang D."/>
            <person name="Bader C.D."/>
            <person name="Teijaro C.N."/>
            <person name="Fluegel L."/>
            <person name="Davis C.M."/>
            <person name="Simpson J.R."/>
            <person name="Lauterbach L."/>
            <person name="Steele A.D."/>
            <person name="Gui C."/>
            <person name="Meng S."/>
            <person name="Li G."/>
            <person name="Viehrig K."/>
            <person name="Ye F."/>
            <person name="Su P."/>
            <person name="Kiefer A.F."/>
            <person name="Nichols A."/>
            <person name="Cepeda A.J."/>
            <person name="Yan W."/>
            <person name="Fan B."/>
            <person name="Jiang Y."/>
            <person name="Adhikari A."/>
            <person name="Zheng C.-J."/>
            <person name="Schuster L."/>
            <person name="Cowan T.M."/>
            <person name="Smanski M.J."/>
            <person name="Chevrette M.G."/>
            <person name="De Carvalho L.P.S."/>
            <person name="Shen B."/>
        </authorList>
    </citation>
    <scope>NUCLEOTIDE SEQUENCE [LARGE SCALE GENOMIC DNA]</scope>
    <source>
        <strain evidence="2 3">NPDC001615</strain>
    </source>
</reference>
<organism evidence="2 3">
    <name type="scientific">Streptomyces violaceorubidus</name>
    <dbReference type="NCBI Taxonomy" id="284042"/>
    <lineage>
        <taxon>Bacteria</taxon>
        <taxon>Bacillati</taxon>
        <taxon>Actinomycetota</taxon>
        <taxon>Actinomycetes</taxon>
        <taxon>Kitasatosporales</taxon>
        <taxon>Streptomycetaceae</taxon>
        <taxon>Streptomyces</taxon>
    </lineage>
</organism>
<feature type="compositionally biased region" description="Low complexity" evidence="1">
    <location>
        <begin position="177"/>
        <end position="208"/>
    </location>
</feature>